<keyword evidence="5" id="KW-1185">Reference proteome</keyword>
<reference evidence="4 5" key="1">
    <citation type="submission" date="2020-03" db="EMBL/GenBank/DDBJ databases">
        <title>Genomic Encyclopedia of Type Strains, Phase IV (KMG-IV): sequencing the most valuable type-strain genomes for metagenomic binning, comparative biology and taxonomic classification.</title>
        <authorList>
            <person name="Goeker M."/>
        </authorList>
    </citation>
    <scope>NUCLEOTIDE SEQUENCE [LARGE SCALE GENOMIC DNA]</scope>
    <source>
        <strain evidence="4 5">DSM 102865</strain>
    </source>
</reference>
<protein>
    <submittedName>
        <fullName evidence="4">Thiosulfate/3-mercaptopyruvate sulfurtransferase</fullName>
        <ecNumber evidence="4">2.8.1.1</ecNumber>
        <ecNumber evidence="4">2.8.1.2</ecNumber>
    </submittedName>
</protein>
<sequence>MNIITAQQLKTIIEDENPVIVDARGGVDAFERYSAGHLENASYVDLETNLSEKADNAADGGRHPLPEPAEFGLFLGELGIAPESTVVAYDDKKGANAAARFWWMLKAAGHEKVYVVSGGLDSISAAGLPITQEIPAAPVAIDYPISDWMLPVKDIENVSKLSADADYMVIDVRENYRYIGESEPIDLVAGHIPGAVNIPYTSNLDENGEFLSVEELAAKYKEALGDRSPENIIVHCGSGVTACHTLLALQAAGLEGASLYVGSWSEWSRNDKPIAIGNN</sequence>
<gene>
    <name evidence="4" type="ORF">FHS68_003167</name>
</gene>
<name>A0ABX0UQL6_9BACT</name>
<evidence type="ECO:0000313" key="5">
    <source>
        <dbReference type="Proteomes" id="UP001179181"/>
    </source>
</evidence>
<comment type="caution">
    <text evidence="4">The sequence shown here is derived from an EMBL/GenBank/DDBJ whole genome shotgun (WGS) entry which is preliminary data.</text>
</comment>
<dbReference type="SMART" id="SM00450">
    <property type="entry name" value="RHOD"/>
    <property type="match status" value="2"/>
</dbReference>
<dbReference type="PROSITE" id="PS50206">
    <property type="entry name" value="RHODANESE_3"/>
    <property type="match status" value="2"/>
</dbReference>
<organism evidence="4 5">
    <name type="scientific">Dyadobacter arcticus</name>
    <dbReference type="NCBI Taxonomy" id="1078754"/>
    <lineage>
        <taxon>Bacteria</taxon>
        <taxon>Pseudomonadati</taxon>
        <taxon>Bacteroidota</taxon>
        <taxon>Cytophagia</taxon>
        <taxon>Cytophagales</taxon>
        <taxon>Spirosomataceae</taxon>
        <taxon>Dyadobacter</taxon>
    </lineage>
</organism>
<dbReference type="PANTHER" id="PTHR11364">
    <property type="entry name" value="THIOSULFATE SULFERTANSFERASE"/>
    <property type="match status" value="1"/>
</dbReference>
<evidence type="ECO:0000256" key="2">
    <source>
        <dbReference type="ARBA" id="ARBA00022737"/>
    </source>
</evidence>
<dbReference type="InterPro" id="IPR045078">
    <property type="entry name" value="TST/MPST-like"/>
</dbReference>
<dbReference type="Gene3D" id="3.40.250.10">
    <property type="entry name" value="Rhodanese-like domain"/>
    <property type="match status" value="2"/>
</dbReference>
<feature type="domain" description="Rhodanese" evidence="3">
    <location>
        <begin position="14"/>
        <end position="132"/>
    </location>
</feature>
<dbReference type="GO" id="GO:0004792">
    <property type="term" value="F:thiosulfate-cyanide sulfurtransferase activity"/>
    <property type="evidence" value="ECO:0007669"/>
    <property type="project" value="UniProtKB-EC"/>
</dbReference>
<dbReference type="CDD" id="cd01449">
    <property type="entry name" value="TST_Repeat_2"/>
    <property type="match status" value="1"/>
</dbReference>
<evidence type="ECO:0000256" key="1">
    <source>
        <dbReference type="ARBA" id="ARBA00022679"/>
    </source>
</evidence>
<dbReference type="EC" id="2.8.1.1" evidence="4"/>
<dbReference type="InterPro" id="IPR001763">
    <property type="entry name" value="Rhodanese-like_dom"/>
</dbReference>
<dbReference type="CDD" id="cd01448">
    <property type="entry name" value="TST_Repeat_1"/>
    <property type="match status" value="1"/>
</dbReference>
<dbReference type="InterPro" id="IPR036873">
    <property type="entry name" value="Rhodanese-like_dom_sf"/>
</dbReference>
<dbReference type="EC" id="2.8.1.2" evidence="4"/>
<dbReference type="GO" id="GO:0016784">
    <property type="term" value="F:3-mercaptopyruvate sulfurtransferase activity"/>
    <property type="evidence" value="ECO:0007669"/>
    <property type="project" value="UniProtKB-EC"/>
</dbReference>
<dbReference type="RefSeq" id="WP_167271670.1">
    <property type="nucleotide sequence ID" value="NZ_JAASQJ010000003.1"/>
</dbReference>
<dbReference type="EMBL" id="JAASQJ010000003">
    <property type="protein sequence ID" value="NIJ53985.1"/>
    <property type="molecule type" value="Genomic_DNA"/>
</dbReference>
<dbReference type="SUPFAM" id="SSF52821">
    <property type="entry name" value="Rhodanese/Cell cycle control phosphatase"/>
    <property type="match status" value="2"/>
</dbReference>
<evidence type="ECO:0000313" key="4">
    <source>
        <dbReference type="EMBL" id="NIJ53985.1"/>
    </source>
</evidence>
<evidence type="ECO:0000259" key="3">
    <source>
        <dbReference type="PROSITE" id="PS50206"/>
    </source>
</evidence>
<feature type="domain" description="Rhodanese" evidence="3">
    <location>
        <begin position="163"/>
        <end position="276"/>
    </location>
</feature>
<proteinExistence type="predicted"/>
<keyword evidence="1 4" id="KW-0808">Transferase</keyword>
<accession>A0ABX0UQL6</accession>
<dbReference type="PANTHER" id="PTHR11364:SF27">
    <property type="entry name" value="SULFURTRANSFERASE"/>
    <property type="match status" value="1"/>
</dbReference>
<keyword evidence="2" id="KW-0677">Repeat</keyword>
<dbReference type="Proteomes" id="UP001179181">
    <property type="component" value="Unassembled WGS sequence"/>
</dbReference>
<dbReference type="Pfam" id="PF00581">
    <property type="entry name" value="Rhodanese"/>
    <property type="match status" value="2"/>
</dbReference>